<feature type="chain" id="PRO_5006064060" description="PepSY domain-containing protein" evidence="2">
    <location>
        <begin position="22"/>
        <end position="147"/>
    </location>
</feature>
<keyword evidence="4" id="KW-1185">Reference proteome</keyword>
<gene>
    <name evidence="3" type="ORF">TM5383_01441</name>
</gene>
<dbReference type="RefSeq" id="WP_058318310.1">
    <property type="nucleotide sequence ID" value="NZ_CYSF01000006.1"/>
</dbReference>
<evidence type="ECO:0000313" key="4">
    <source>
        <dbReference type="Proteomes" id="UP000051681"/>
    </source>
</evidence>
<name>A0A0P1H4T5_9RHOB</name>
<dbReference type="Proteomes" id="UP000051681">
    <property type="component" value="Unassembled WGS sequence"/>
</dbReference>
<reference evidence="3 4" key="1">
    <citation type="submission" date="2015-09" db="EMBL/GenBank/DDBJ databases">
        <authorList>
            <consortium name="Swine Surveillance"/>
        </authorList>
    </citation>
    <scope>NUCLEOTIDE SEQUENCE [LARGE SCALE GENOMIC DNA]</scope>
    <source>
        <strain evidence="3 4">CECT 8383</strain>
    </source>
</reference>
<evidence type="ECO:0000256" key="1">
    <source>
        <dbReference type="SAM" id="MobiDB-lite"/>
    </source>
</evidence>
<dbReference type="EMBL" id="CYSF01000006">
    <property type="protein sequence ID" value="CUH84234.1"/>
    <property type="molecule type" value="Genomic_DNA"/>
</dbReference>
<feature type="region of interest" description="Disordered" evidence="1">
    <location>
        <begin position="73"/>
        <end position="147"/>
    </location>
</feature>
<evidence type="ECO:0000256" key="2">
    <source>
        <dbReference type="SAM" id="SignalP"/>
    </source>
</evidence>
<keyword evidence="2" id="KW-0732">Signal</keyword>
<organism evidence="3 4">
    <name type="scientific">Thalassovita mediterranea</name>
    <dbReference type="NCBI Taxonomy" id="340021"/>
    <lineage>
        <taxon>Bacteria</taxon>
        <taxon>Pseudomonadati</taxon>
        <taxon>Pseudomonadota</taxon>
        <taxon>Alphaproteobacteria</taxon>
        <taxon>Rhodobacterales</taxon>
        <taxon>Roseobacteraceae</taxon>
        <taxon>Thalassovita</taxon>
    </lineage>
</organism>
<evidence type="ECO:0008006" key="5">
    <source>
        <dbReference type="Google" id="ProtNLM"/>
    </source>
</evidence>
<dbReference type="AlphaFoldDB" id="A0A0P1H4T5"/>
<proteinExistence type="predicted"/>
<sequence length="147" mass="16244">MKRILITTTTIAFGFAAQVHAQTTAPVDDFVAAVVDHFTREGYDAIEVSADGVEVTVEALRDGYVIETVYDASSGEVLFHEVEEHDDDDDEEEEGHIDDGEEDEGDDDDDGDDDEDEDEDEDEDDEDEDDDDDGDGDDEDDDAQDDV</sequence>
<dbReference type="STRING" id="340021.TM5383_01441"/>
<feature type="compositionally biased region" description="Acidic residues" evidence="1">
    <location>
        <begin position="84"/>
        <end position="147"/>
    </location>
</feature>
<accession>A0A0P1H4T5</accession>
<evidence type="ECO:0000313" key="3">
    <source>
        <dbReference type="EMBL" id="CUH84234.1"/>
    </source>
</evidence>
<protein>
    <recommendedName>
        <fullName evidence="5">PepSY domain-containing protein</fullName>
    </recommendedName>
</protein>
<feature type="signal peptide" evidence="2">
    <location>
        <begin position="1"/>
        <end position="21"/>
    </location>
</feature>